<evidence type="ECO:0000256" key="1">
    <source>
        <dbReference type="SAM" id="MobiDB-lite"/>
    </source>
</evidence>
<dbReference type="GO" id="GO:0008668">
    <property type="term" value="F:2,3-dihydroxybenzoate--[aryl-carrier protein] ligase"/>
    <property type="evidence" value="ECO:0007669"/>
    <property type="project" value="UniProtKB-EC"/>
</dbReference>
<evidence type="ECO:0000259" key="3">
    <source>
        <dbReference type="Pfam" id="PF13193"/>
    </source>
</evidence>
<feature type="domain" description="AMP-binding enzyme C-terminal" evidence="3">
    <location>
        <begin position="446"/>
        <end position="519"/>
    </location>
</feature>
<dbReference type="Gene3D" id="3.30.300.30">
    <property type="match status" value="1"/>
</dbReference>
<dbReference type="Proteomes" id="UP001160499">
    <property type="component" value="Unassembled WGS sequence"/>
</dbReference>
<protein>
    <submittedName>
        <fullName evidence="4">2,3-dihydroxybenzoate-AMP ligase</fullName>
        <ecNumber evidence="4">6.2.1.71</ecNumber>
        <ecNumber evidence="4">6.3.2.14</ecNumber>
    </submittedName>
</protein>
<name>A0ABT6M1V5_9ACTN</name>
<dbReference type="InterPro" id="IPR050237">
    <property type="entry name" value="ATP-dep_AMP-bd_enzyme"/>
</dbReference>
<dbReference type="Gene3D" id="2.30.38.10">
    <property type="entry name" value="Luciferase, Domain 3"/>
    <property type="match status" value="1"/>
</dbReference>
<dbReference type="SUPFAM" id="SSF56801">
    <property type="entry name" value="Acetyl-CoA synthetase-like"/>
    <property type="match status" value="1"/>
</dbReference>
<keyword evidence="5" id="KW-1185">Reference proteome</keyword>
<keyword evidence="4" id="KW-0436">Ligase</keyword>
<evidence type="ECO:0000259" key="2">
    <source>
        <dbReference type="Pfam" id="PF00501"/>
    </source>
</evidence>
<dbReference type="Gene3D" id="3.40.50.980">
    <property type="match status" value="2"/>
</dbReference>
<dbReference type="EMBL" id="JARXVH010000035">
    <property type="protein sequence ID" value="MDH6222507.1"/>
    <property type="molecule type" value="Genomic_DNA"/>
</dbReference>
<feature type="region of interest" description="Disordered" evidence="1">
    <location>
        <begin position="529"/>
        <end position="552"/>
    </location>
</feature>
<organism evidence="4 5">
    <name type="scientific">Streptomyces pseudovenezuelae</name>
    <dbReference type="NCBI Taxonomy" id="67350"/>
    <lineage>
        <taxon>Bacteria</taxon>
        <taxon>Bacillati</taxon>
        <taxon>Actinomycetota</taxon>
        <taxon>Actinomycetes</taxon>
        <taxon>Kitasatosporales</taxon>
        <taxon>Streptomycetaceae</taxon>
        <taxon>Streptomyces</taxon>
        <taxon>Streptomyces aurantiacus group</taxon>
    </lineage>
</organism>
<dbReference type="InterPro" id="IPR025110">
    <property type="entry name" value="AMP-bd_C"/>
</dbReference>
<proteinExistence type="predicted"/>
<dbReference type="InterPro" id="IPR045851">
    <property type="entry name" value="AMP-bd_C_sf"/>
</dbReference>
<evidence type="ECO:0000313" key="5">
    <source>
        <dbReference type="Proteomes" id="UP001160499"/>
    </source>
</evidence>
<comment type="caution">
    <text evidence="4">The sequence shown here is derived from an EMBL/GenBank/DDBJ whole genome shotgun (WGS) entry which is preliminary data.</text>
</comment>
<sequence length="552" mass="59234">MDVVPWPEELVERYRRAGHWQGRPLGELLRERAREHPDAPALLSDGLSWSYAELDERGDRLAAGLVDLGVRPGDRVVVQLPNIPEILPLLIALFRLGALPVLGLPAYRASEAVHLCRSTDAVAYVVPDTDPDTGFDYRELAAEVRAKAPSLRHVLVAGEPGLYTPLREVDAAPRPLPAPAAGDPAVLLVSGGTTGLPKLIPRTHDDYFYNLRASAEVCGLHERSVYLAVLPIGHNFPLACPGVLGVLHAGGTVALCPSPSPETAFAAIERFRATVTAVVPPLAALWSQAVRWSAADIGSLELVQVGGARLSPDAARLIGPALGCELQQVFGMAEGLLSYTRRGDDAETVATTQGFPLSPDDEIRVVDAAGEDVPPGAVGNLLTRGPYTLRGYYRAPEHNLRAFTADGYYRTGDLVRLTAEGRLVVEGREKDLVNRGGDKISADELQNHLRAHPAVLDAAVVPVPDLYLGERTCACLLLRDGHDEAPDLTAFLHDRGLATYKIPDVVRIFDAFPLTSVGKVDKRELARAVTPKTDATASELRPGDPGAGTRSR</sequence>
<evidence type="ECO:0000313" key="4">
    <source>
        <dbReference type="EMBL" id="MDH6222507.1"/>
    </source>
</evidence>
<dbReference type="PANTHER" id="PTHR43767:SF1">
    <property type="entry name" value="NONRIBOSOMAL PEPTIDE SYNTHASE PES1 (EUROFUNG)-RELATED"/>
    <property type="match status" value="1"/>
</dbReference>
<dbReference type="EC" id="6.3.2.14" evidence="4"/>
<dbReference type="EC" id="6.2.1.71" evidence="4"/>
<dbReference type="Pfam" id="PF00501">
    <property type="entry name" value="AMP-binding"/>
    <property type="match status" value="1"/>
</dbReference>
<dbReference type="RefSeq" id="WP_280883127.1">
    <property type="nucleotide sequence ID" value="NZ_JARXVH010000035.1"/>
</dbReference>
<gene>
    <name evidence="4" type="ORF">M2283_009858</name>
</gene>
<reference evidence="4 5" key="1">
    <citation type="submission" date="2023-04" db="EMBL/GenBank/DDBJ databases">
        <title>Forest soil microbial communities from Buena Vista Peninsula, Colon Province, Panama.</title>
        <authorList>
            <person name="Bouskill N."/>
        </authorList>
    </citation>
    <scope>NUCLEOTIDE SEQUENCE [LARGE SCALE GENOMIC DNA]</scope>
    <source>
        <strain evidence="4 5">GGS1</strain>
    </source>
</reference>
<dbReference type="PANTHER" id="PTHR43767">
    <property type="entry name" value="LONG-CHAIN-FATTY-ACID--COA LIGASE"/>
    <property type="match status" value="1"/>
</dbReference>
<dbReference type="InterPro" id="IPR000873">
    <property type="entry name" value="AMP-dep_synth/lig_dom"/>
</dbReference>
<dbReference type="GO" id="GO:0047527">
    <property type="term" value="F:2,3-dihydroxybenzoate-serine ligase activity"/>
    <property type="evidence" value="ECO:0007669"/>
    <property type="project" value="UniProtKB-EC"/>
</dbReference>
<accession>A0ABT6M1V5</accession>
<dbReference type="Pfam" id="PF13193">
    <property type="entry name" value="AMP-binding_C"/>
    <property type="match status" value="1"/>
</dbReference>
<feature type="domain" description="AMP-dependent synthetase/ligase" evidence="2">
    <location>
        <begin position="29"/>
        <end position="393"/>
    </location>
</feature>